<feature type="compositionally biased region" description="Basic residues" evidence="1">
    <location>
        <begin position="385"/>
        <end position="394"/>
    </location>
</feature>
<keyword evidence="3" id="KW-1185">Reference proteome</keyword>
<evidence type="ECO:0000313" key="3">
    <source>
        <dbReference type="Proteomes" id="UP000654471"/>
    </source>
</evidence>
<dbReference type="Proteomes" id="UP000654471">
    <property type="component" value="Unassembled WGS sequence"/>
</dbReference>
<feature type="region of interest" description="Disordered" evidence="1">
    <location>
        <begin position="380"/>
        <end position="404"/>
    </location>
</feature>
<evidence type="ECO:0000256" key="1">
    <source>
        <dbReference type="SAM" id="MobiDB-lite"/>
    </source>
</evidence>
<proteinExistence type="predicted"/>
<reference evidence="3" key="1">
    <citation type="journal article" date="2019" name="Int. J. Syst. Evol. Microbiol.">
        <title>The Global Catalogue of Microorganisms (GCM) 10K type strain sequencing project: providing services to taxonomists for standard genome sequencing and annotation.</title>
        <authorList>
            <consortium name="The Broad Institute Genomics Platform"/>
            <consortium name="The Broad Institute Genome Sequencing Center for Infectious Disease"/>
            <person name="Wu L."/>
            <person name="Ma J."/>
        </authorList>
    </citation>
    <scope>NUCLEOTIDE SEQUENCE [LARGE SCALE GENOMIC DNA]</scope>
    <source>
        <strain evidence="3">JCM 3399</strain>
    </source>
</reference>
<gene>
    <name evidence="2" type="ORF">GCM10010211_82520</name>
</gene>
<dbReference type="EMBL" id="BMRP01000079">
    <property type="protein sequence ID" value="GGV02705.1"/>
    <property type="molecule type" value="Genomic_DNA"/>
</dbReference>
<sequence length="404" mass="44740">MAWKEPSDAERRLREQLAEHGLSVSWAKIRRWREFGALPWRKQQGVGRGSGSTSGLLPETFVVAEALALATVKKRPLEQAVLHVFTTHSRFGEVFVATSVPLPERAVRRALAWYIVRDDSQPCAVIEKAVESSGGCPDRAMDAALESAHRYFRKLYRQANHRRHRAGTTVSDAPWNLADADGLATFSVATVLGFEEFGADAIVEAVSKSFPELADGYGEQVFAELRKAAREVEREVEGDGESPFFRRPHWPSVQDRVQTMERVEYSTICTVRDVLAVLVEAAPALALARRTGVEDPDVRHVEAVRASNQRTDEYLKRAEAISCHPAARAWKEFTGLLLDVCTAPRRLSTFQQDVTALDPALDDVPGLGRRVLASGACACPAQGSHPHRHGRARPSRAPEPLRRS</sequence>
<protein>
    <submittedName>
        <fullName evidence="2">Uncharacterized protein</fullName>
    </submittedName>
</protein>
<name>A0ABQ2VR28_9ACTN</name>
<accession>A0ABQ2VR28</accession>
<organism evidence="2 3">
    <name type="scientific">Streptomyces albospinus</name>
    <dbReference type="NCBI Taxonomy" id="285515"/>
    <lineage>
        <taxon>Bacteria</taxon>
        <taxon>Bacillati</taxon>
        <taxon>Actinomycetota</taxon>
        <taxon>Actinomycetes</taxon>
        <taxon>Kitasatosporales</taxon>
        <taxon>Streptomycetaceae</taxon>
        <taxon>Streptomyces</taxon>
    </lineage>
</organism>
<dbReference type="RefSeq" id="WP_189308515.1">
    <property type="nucleotide sequence ID" value="NZ_BMRP01000079.1"/>
</dbReference>
<comment type="caution">
    <text evidence="2">The sequence shown here is derived from an EMBL/GenBank/DDBJ whole genome shotgun (WGS) entry which is preliminary data.</text>
</comment>
<evidence type="ECO:0000313" key="2">
    <source>
        <dbReference type="EMBL" id="GGV02705.1"/>
    </source>
</evidence>